<dbReference type="Proteomes" id="UP000189462">
    <property type="component" value="Unassembled WGS sequence"/>
</dbReference>
<organism evidence="1 2">
    <name type="scientific">Thioalkalivibrio denitrificans</name>
    <dbReference type="NCBI Taxonomy" id="108003"/>
    <lineage>
        <taxon>Bacteria</taxon>
        <taxon>Pseudomonadati</taxon>
        <taxon>Pseudomonadota</taxon>
        <taxon>Gammaproteobacteria</taxon>
        <taxon>Chromatiales</taxon>
        <taxon>Ectothiorhodospiraceae</taxon>
        <taxon>Thioalkalivibrio</taxon>
    </lineage>
</organism>
<proteinExistence type="predicted"/>
<accession>A0A1V3NCT5</accession>
<keyword evidence="2" id="KW-1185">Reference proteome</keyword>
<name>A0A1V3NCT5_9GAMM</name>
<dbReference type="AlphaFoldDB" id="A0A1V3NCT5"/>
<comment type="caution">
    <text evidence="1">The sequence shown here is derived from an EMBL/GenBank/DDBJ whole genome shotgun (WGS) entry which is preliminary data.</text>
</comment>
<gene>
    <name evidence="1" type="ORF">B1C78_14695</name>
</gene>
<dbReference type="EMBL" id="MVBK01000099">
    <property type="protein sequence ID" value="OOG22672.1"/>
    <property type="molecule type" value="Genomic_DNA"/>
</dbReference>
<protein>
    <submittedName>
        <fullName evidence="1">Uncharacterized protein</fullName>
    </submittedName>
</protein>
<evidence type="ECO:0000313" key="1">
    <source>
        <dbReference type="EMBL" id="OOG22672.1"/>
    </source>
</evidence>
<sequence>MELKDIAATQSLRDSFESAFSAQQFAPMLCRLPHIRQILDTFFAESLHEFVIGHGFQAAVFEFGFPAQSGSHLALEPQRSSSVVRTPGAGGPLGQRVDPEFTHVIAPLVHGPFPIYRSRYSHD</sequence>
<dbReference type="STRING" id="108003.B1C78_14695"/>
<reference evidence="1 2" key="1">
    <citation type="submission" date="2017-02" db="EMBL/GenBank/DDBJ databases">
        <title>Genomic diversity within the haloalkaliphilic genus Thioalkalivibrio.</title>
        <authorList>
            <person name="Ahn A.-C."/>
            <person name="Meier-Kolthoff J."/>
            <person name="Overmars L."/>
            <person name="Richter M."/>
            <person name="Woyke T."/>
            <person name="Sorokin D.Y."/>
            <person name="Muyzer G."/>
        </authorList>
    </citation>
    <scope>NUCLEOTIDE SEQUENCE [LARGE SCALE GENOMIC DNA]</scope>
    <source>
        <strain evidence="1 2">ALJD</strain>
    </source>
</reference>
<evidence type="ECO:0000313" key="2">
    <source>
        <dbReference type="Proteomes" id="UP000189462"/>
    </source>
</evidence>